<gene>
    <name evidence="2" type="ORF">AA309_11575</name>
</gene>
<dbReference type="EMBL" id="LCYG01000027">
    <property type="protein sequence ID" value="KLK92978.1"/>
    <property type="molecule type" value="Genomic_DNA"/>
</dbReference>
<evidence type="ECO:0000313" key="3">
    <source>
        <dbReference type="Proteomes" id="UP000035489"/>
    </source>
</evidence>
<dbReference type="PANTHER" id="PTHR36933">
    <property type="entry name" value="SLL0788 PROTEIN"/>
    <property type="match status" value="1"/>
</dbReference>
<proteinExistence type="predicted"/>
<dbReference type="AlphaFoldDB" id="A0A0H1RCP4"/>
<accession>A0A0H1RCP4</accession>
<dbReference type="STRING" id="1225564.AA309_11575"/>
<feature type="domain" description="DUF305" evidence="1">
    <location>
        <begin position="60"/>
        <end position="131"/>
    </location>
</feature>
<dbReference type="Gene3D" id="1.20.1260.10">
    <property type="match status" value="1"/>
</dbReference>
<dbReference type="Pfam" id="PF03713">
    <property type="entry name" value="DUF305"/>
    <property type="match status" value="1"/>
</dbReference>
<dbReference type="InterPro" id="IPR005183">
    <property type="entry name" value="DUF305_CopM-like"/>
</dbReference>
<dbReference type="InterPro" id="IPR012347">
    <property type="entry name" value="Ferritin-like"/>
</dbReference>
<dbReference type="RefSeq" id="WP_047189181.1">
    <property type="nucleotide sequence ID" value="NZ_LCYG01000027.1"/>
</dbReference>
<keyword evidence="3" id="KW-1185">Reference proteome</keyword>
<dbReference type="Proteomes" id="UP000035489">
    <property type="component" value="Unassembled WGS sequence"/>
</dbReference>
<protein>
    <recommendedName>
        <fullName evidence="1">DUF305 domain-containing protein</fullName>
    </recommendedName>
</protein>
<sequence>MGGLVPSLPLRLLRWTLLSVLLCEGRWAWAQDIHPHQPPAAPEQTAPASASASFDILIAQAMDRMHAAMAAVPRTSQPDRDFLAAMVPHHQGAIDMAKAVLLVTTDPRIRNLAQSIITEQQYEIDLMTRLLAEMPDHAPPAQENAP</sequence>
<reference evidence="2 3" key="1">
    <citation type="submission" date="2015-05" db="EMBL/GenBank/DDBJ databases">
        <title>Draft genome sequence of Microvirga vignae strain BR3299, a novel nitrogen fixing bacteria isolated from Brazil semi-aired region.</title>
        <authorList>
            <person name="Zilli J.E."/>
            <person name="Passos S.R."/>
            <person name="Leite J."/>
            <person name="Baldani J.I."/>
            <person name="Xavier G.R."/>
            <person name="Rumjaneck N.G."/>
            <person name="Simoes-Araujo J.L."/>
        </authorList>
    </citation>
    <scope>NUCLEOTIDE SEQUENCE [LARGE SCALE GENOMIC DNA]</scope>
    <source>
        <strain evidence="2 3">BR3299</strain>
    </source>
</reference>
<organism evidence="2 3">
    <name type="scientific">Microvirga vignae</name>
    <dbReference type="NCBI Taxonomy" id="1225564"/>
    <lineage>
        <taxon>Bacteria</taxon>
        <taxon>Pseudomonadati</taxon>
        <taxon>Pseudomonadota</taxon>
        <taxon>Alphaproteobacteria</taxon>
        <taxon>Hyphomicrobiales</taxon>
        <taxon>Methylobacteriaceae</taxon>
        <taxon>Microvirga</taxon>
    </lineage>
</organism>
<comment type="caution">
    <text evidence="2">The sequence shown here is derived from an EMBL/GenBank/DDBJ whole genome shotgun (WGS) entry which is preliminary data.</text>
</comment>
<dbReference type="PANTHER" id="PTHR36933:SF1">
    <property type="entry name" value="SLL0788 PROTEIN"/>
    <property type="match status" value="1"/>
</dbReference>
<evidence type="ECO:0000259" key="1">
    <source>
        <dbReference type="Pfam" id="PF03713"/>
    </source>
</evidence>
<name>A0A0H1RCP4_9HYPH</name>
<dbReference type="PATRIC" id="fig|1225564.3.peg.3008"/>
<dbReference type="OrthoDB" id="517560at2"/>
<evidence type="ECO:0000313" key="2">
    <source>
        <dbReference type="EMBL" id="KLK92978.1"/>
    </source>
</evidence>